<dbReference type="EMBL" id="CP045809">
    <property type="protein sequence ID" value="QHN36677.1"/>
    <property type="molecule type" value="Genomic_DNA"/>
</dbReference>
<organism evidence="1 2">
    <name type="scientific">Gordonia pseudamarae</name>
    <dbReference type="NCBI Taxonomy" id="2831662"/>
    <lineage>
        <taxon>Bacteria</taxon>
        <taxon>Bacillati</taxon>
        <taxon>Actinomycetota</taxon>
        <taxon>Actinomycetes</taxon>
        <taxon>Mycobacteriales</taxon>
        <taxon>Gordoniaceae</taxon>
        <taxon>Gordonia</taxon>
    </lineage>
</organism>
<proteinExistence type="predicted"/>
<dbReference type="Proteomes" id="UP001059836">
    <property type="component" value="Chromosome"/>
</dbReference>
<reference evidence="1" key="1">
    <citation type="journal article" date="2021" name="Nat. Microbiol.">
        <title>Cocultivation of an ultrasmall environmental parasitic bacterium with lytic ability against bacteria associated with wastewater foams.</title>
        <authorList>
            <person name="Batinovic S."/>
            <person name="Rose J.J.A."/>
            <person name="Ratcliffe J."/>
            <person name="Seviour R.J."/>
            <person name="Petrovski S."/>
        </authorList>
    </citation>
    <scope>NUCLEOTIDE SEQUENCE</scope>
    <source>
        <strain evidence="1">CON9</strain>
    </source>
</reference>
<accession>A0ABX6ILU6</accession>
<evidence type="ECO:0000313" key="2">
    <source>
        <dbReference type="Proteomes" id="UP001059836"/>
    </source>
</evidence>
<evidence type="ECO:0008006" key="3">
    <source>
        <dbReference type="Google" id="ProtNLM"/>
    </source>
</evidence>
<sequence>MTPTDATAWLFAGLDDWRAVAADEPGLLVVFFTYLLRVGDIPIDRITDFAAQLGEDAKEAAVTTAQQLRQEGIEQGISQGINQGQVQILVAMLETRFGELDSDIRVRIERATPDQVADWSTRFARGASSVAEIFD</sequence>
<name>A0ABX6ILU6_9ACTN</name>
<evidence type="ECO:0000313" key="1">
    <source>
        <dbReference type="EMBL" id="QHN36677.1"/>
    </source>
</evidence>
<dbReference type="RefSeq" id="WP_213244944.1">
    <property type="nucleotide sequence ID" value="NZ_CP045806.1"/>
</dbReference>
<protein>
    <recommendedName>
        <fullName evidence="3">DUF4351 domain-containing protein</fullName>
    </recommendedName>
</protein>
<keyword evidence="2" id="KW-1185">Reference proteome</keyword>
<gene>
    <name evidence="1" type="ORF">GII31_19010</name>
</gene>